<dbReference type="InterPro" id="IPR025284">
    <property type="entry name" value="DUF4144"/>
</dbReference>
<name>A0A1Y0D2P5_9GAMM</name>
<proteinExistence type="predicted"/>
<dbReference type="Gene3D" id="1.10.8.650">
    <property type="entry name" value="Uncharacterised protein PF13642 yp_926445, C-terminal domain"/>
    <property type="match status" value="1"/>
</dbReference>
<dbReference type="RefSeq" id="WP_087034690.1">
    <property type="nucleotide sequence ID" value="NZ_CP021377.1"/>
</dbReference>
<protein>
    <submittedName>
        <fullName evidence="1">Uncharacterized protein</fullName>
    </submittedName>
</protein>
<dbReference type="EMBL" id="CP021377">
    <property type="protein sequence ID" value="ART81604.1"/>
    <property type="molecule type" value="Genomic_DNA"/>
</dbReference>
<evidence type="ECO:0000313" key="2">
    <source>
        <dbReference type="Proteomes" id="UP000243937"/>
    </source>
</evidence>
<reference evidence="1 2" key="1">
    <citation type="journal article" date="2014" name="Int. J. Syst. Evol. Microbiol.">
        <title>Oceanisphaera profunda sp. nov., a marine bacterium isolated from deep-sea sediment, and emended description of the genus Oceanisphaera.</title>
        <authorList>
            <person name="Xu Z."/>
            <person name="Zhang X.Y."/>
            <person name="Su H.N."/>
            <person name="Yu Z.C."/>
            <person name="Liu C."/>
            <person name="Li H."/>
            <person name="Chen X.L."/>
            <person name="Song X.Y."/>
            <person name="Xie B.B."/>
            <person name="Qin Q.L."/>
            <person name="Zhou B.C."/>
            <person name="Shi M."/>
            <person name="Huang Y."/>
            <person name="Zhang Y.Z."/>
        </authorList>
    </citation>
    <scope>NUCLEOTIDE SEQUENCE [LARGE SCALE GENOMIC DNA]</scope>
    <source>
        <strain evidence="1 2">SM1222</strain>
    </source>
</reference>
<sequence length="105" mass="11922">MIHWPALVSSEQGADYACVAEFNALEDQRLWPGCRLVDSEGWVYLLSQASDGDLYWHRQPELVSLLELNHELKRYAANLGVCCTGKLAIRTLAEAFALVEWLEQQ</sequence>
<organism evidence="1 2">
    <name type="scientific">Oceanisphaera profunda</name>
    <dbReference type="NCBI Taxonomy" id="1416627"/>
    <lineage>
        <taxon>Bacteria</taxon>
        <taxon>Pseudomonadati</taxon>
        <taxon>Pseudomonadota</taxon>
        <taxon>Gammaproteobacteria</taxon>
        <taxon>Aeromonadales</taxon>
        <taxon>Aeromonadaceae</taxon>
        <taxon>Oceanisphaera</taxon>
    </lineage>
</organism>
<dbReference type="OrthoDB" id="5771593at2"/>
<evidence type="ECO:0000313" key="1">
    <source>
        <dbReference type="EMBL" id="ART81604.1"/>
    </source>
</evidence>
<accession>A0A1Y0D2P5</accession>
<dbReference type="AlphaFoldDB" id="A0A1Y0D2P5"/>
<dbReference type="KEGG" id="opf:CBP31_02300"/>
<gene>
    <name evidence="1" type="ORF">CBP31_02300</name>
</gene>
<dbReference type="Proteomes" id="UP000243937">
    <property type="component" value="Chromosome"/>
</dbReference>
<dbReference type="Pfam" id="PF13642">
    <property type="entry name" value="DUF4144"/>
    <property type="match status" value="1"/>
</dbReference>
<keyword evidence="2" id="KW-1185">Reference proteome</keyword>